<dbReference type="PROSITE" id="PS51257">
    <property type="entry name" value="PROKAR_LIPOPROTEIN"/>
    <property type="match status" value="1"/>
</dbReference>
<gene>
    <name evidence="1" type="ORF">RAS12_04140</name>
</gene>
<accession>A0ABY9M4M2</accession>
<evidence type="ECO:0008006" key="3">
    <source>
        <dbReference type="Google" id="ProtNLM"/>
    </source>
</evidence>
<keyword evidence="2" id="KW-1185">Reference proteome</keyword>
<dbReference type="EMBL" id="CP132976">
    <property type="protein sequence ID" value="WMD21573.1"/>
    <property type="molecule type" value="Genomic_DNA"/>
</dbReference>
<protein>
    <recommendedName>
        <fullName evidence="3">Lipoprotein</fullName>
    </recommendedName>
</protein>
<dbReference type="Proteomes" id="UP001234798">
    <property type="component" value="Chromosome"/>
</dbReference>
<proteinExistence type="predicted"/>
<reference evidence="1 2" key="1">
    <citation type="submission" date="2023-08" db="EMBL/GenBank/DDBJ databases">
        <title>Achromobacter seleniivolatilans sp. nov., isolated from seleniferous soil.</title>
        <authorList>
            <person name="Zhang S."/>
            <person name="Li K."/>
            <person name="Peng J."/>
            <person name="Zhao Q."/>
            <person name="Wang H."/>
            <person name="Guo Y."/>
        </authorList>
    </citation>
    <scope>NUCLEOTIDE SEQUENCE [LARGE SCALE GENOMIC DNA]</scope>
    <source>
        <strain evidence="1 2">R39</strain>
    </source>
</reference>
<organism evidence="1 2">
    <name type="scientific">Achromobacter seleniivolatilans</name>
    <dbReference type="NCBI Taxonomy" id="3047478"/>
    <lineage>
        <taxon>Bacteria</taxon>
        <taxon>Pseudomonadati</taxon>
        <taxon>Pseudomonadota</taxon>
        <taxon>Betaproteobacteria</taxon>
        <taxon>Burkholderiales</taxon>
        <taxon>Alcaligenaceae</taxon>
        <taxon>Achromobacter</taxon>
    </lineage>
</organism>
<evidence type="ECO:0000313" key="2">
    <source>
        <dbReference type="Proteomes" id="UP001234798"/>
    </source>
</evidence>
<name>A0ABY9M4M2_9BURK</name>
<evidence type="ECO:0000313" key="1">
    <source>
        <dbReference type="EMBL" id="WMD21573.1"/>
    </source>
</evidence>
<dbReference type="RefSeq" id="WP_306945409.1">
    <property type="nucleotide sequence ID" value="NZ_CP132976.1"/>
</dbReference>
<sequence>MHYIRIVGMLLLIASISGCANLNVGEGYLSIGEALTGKRVERTEDAMASWVGSDIDAVAAAWGPPSSVYTNKDGSKVYDYSYTITKTRAAQKNVYGQVLAPGESSSSTCNRAFLVAPDGVISKWKVTTPRTCEFTGKKVSKEIPIPQSTF</sequence>